<evidence type="ECO:0000313" key="4">
    <source>
        <dbReference type="Proteomes" id="UP000039541"/>
    </source>
</evidence>
<evidence type="ECO:0000313" key="2">
    <source>
        <dbReference type="EMBL" id="CNU52239.1"/>
    </source>
</evidence>
<accession>A0A655EAJ7</accession>
<dbReference type="Proteomes" id="UP000039541">
    <property type="component" value="Unassembled WGS sequence"/>
</dbReference>
<evidence type="ECO:0000313" key="6">
    <source>
        <dbReference type="Proteomes" id="UP000042394"/>
    </source>
</evidence>
<dbReference type="EMBL" id="CQPA01000016">
    <property type="protein sequence ID" value="CNU27744.1"/>
    <property type="molecule type" value="Genomic_DNA"/>
</dbReference>
<proteinExistence type="predicted"/>
<evidence type="ECO:0000313" key="3">
    <source>
        <dbReference type="EMBL" id="CNV09582.1"/>
    </source>
</evidence>
<evidence type="ECO:0000313" key="5">
    <source>
        <dbReference type="Proteomes" id="UP000041314"/>
    </source>
</evidence>
<dbReference type="AlphaFoldDB" id="A0A655EAJ7"/>
<name>A0A655EAJ7_SALET</name>
<dbReference type="Proteomes" id="UP000042394">
    <property type="component" value="Unassembled WGS sequence"/>
</dbReference>
<evidence type="ECO:0000313" key="1">
    <source>
        <dbReference type="EMBL" id="CNU27744.1"/>
    </source>
</evidence>
<dbReference type="Proteomes" id="UP000041314">
    <property type="component" value="Unassembled WGS sequence"/>
</dbReference>
<gene>
    <name evidence="1" type="ORF">ERS008198_02375</name>
    <name evidence="3" type="ORF">ERS008202_04303</name>
    <name evidence="2" type="ORF">ERS008207_02888</name>
</gene>
<dbReference type="EMBL" id="CQPC01000084">
    <property type="protein sequence ID" value="CNV09582.1"/>
    <property type="molecule type" value="Genomic_DNA"/>
</dbReference>
<protein>
    <submittedName>
        <fullName evidence="3">Uncharacterized protein</fullName>
    </submittedName>
</protein>
<reference evidence="4 5" key="1">
    <citation type="submission" date="2015-03" db="EMBL/GenBank/DDBJ databases">
        <authorList>
            <consortium name="Pathogen Informatics"/>
        </authorList>
    </citation>
    <scope>NUCLEOTIDE SEQUENCE [LARGE SCALE GENOMIC DNA]</scope>
    <source>
        <strain evidence="3 4">3476</strain>
        <strain evidence="1 5">A1104</strain>
        <strain evidence="2 6">D4891</strain>
    </source>
</reference>
<dbReference type="EMBL" id="CQPD01000029">
    <property type="protein sequence ID" value="CNU52239.1"/>
    <property type="molecule type" value="Genomic_DNA"/>
</dbReference>
<organism evidence="3 4">
    <name type="scientific">Salmonella enterica subsp. enterica serovar Bovismorbificans</name>
    <dbReference type="NCBI Taxonomy" id="58097"/>
    <lineage>
        <taxon>Bacteria</taxon>
        <taxon>Pseudomonadati</taxon>
        <taxon>Pseudomonadota</taxon>
        <taxon>Gammaproteobacteria</taxon>
        <taxon>Enterobacterales</taxon>
        <taxon>Enterobacteriaceae</taxon>
        <taxon>Salmonella</taxon>
    </lineage>
</organism>
<sequence>MIFQIINHGSQHFRLNTSKLADQELHAVEIDRFTGKICTLLRCGLVLQLLQLFFQLTCTFQHGAHFVAQILAVALQQMRNIV</sequence>